<evidence type="ECO:0000313" key="1">
    <source>
        <dbReference type="EMBL" id="AOR79240.1"/>
    </source>
</evidence>
<dbReference type="GO" id="GO:0003677">
    <property type="term" value="F:DNA binding"/>
    <property type="evidence" value="ECO:0007669"/>
    <property type="project" value="InterPro"/>
</dbReference>
<reference evidence="2" key="1">
    <citation type="journal article" date="2017" name="J. Biotechnol.">
        <title>Complete genome sequence of Novosphingobium resinovorum SA1, a versatile xenobiotic-degrading bacterium capable of utilizing sulfanilic acid.</title>
        <authorList>
            <person name="Hegedus B."/>
            <person name="Kos P.B."/>
            <person name="Balint B."/>
            <person name="Maroti G."/>
            <person name="Gan H.M."/>
            <person name="Perei K."/>
            <person name="Rakhely G."/>
        </authorList>
    </citation>
    <scope>NUCLEOTIDE SEQUENCE [LARGE SCALE GENOMIC DNA]</scope>
    <source>
        <strain evidence="2">SA1</strain>
    </source>
</reference>
<proteinExistence type="predicted"/>
<accession>A0A1D8AAV8</accession>
<evidence type="ECO:0000313" key="2">
    <source>
        <dbReference type="Proteomes" id="UP000094626"/>
    </source>
</evidence>
<organism evidence="1 2">
    <name type="scientific">Novosphingobium resinovorum</name>
    <dbReference type="NCBI Taxonomy" id="158500"/>
    <lineage>
        <taxon>Bacteria</taxon>
        <taxon>Pseudomonadati</taxon>
        <taxon>Pseudomonadota</taxon>
        <taxon>Alphaproteobacteria</taxon>
        <taxon>Sphingomonadales</taxon>
        <taxon>Sphingomonadaceae</taxon>
        <taxon>Novosphingobium</taxon>
    </lineage>
</organism>
<gene>
    <name evidence="1" type="ORF">BES08_20455</name>
</gene>
<keyword evidence="1" id="KW-0614">Plasmid</keyword>
<protein>
    <submittedName>
        <fullName evidence="1">Uncharacterized protein</fullName>
    </submittedName>
</protein>
<dbReference type="AlphaFoldDB" id="A0A1D8AAV8"/>
<name>A0A1D8AAV8_9SPHN</name>
<dbReference type="EMBL" id="CP017076">
    <property type="protein sequence ID" value="AOR79240.1"/>
    <property type="molecule type" value="Genomic_DNA"/>
</dbReference>
<dbReference type="KEGG" id="nre:BES08_20455"/>
<geneLocation type="plasmid" evidence="1 2">
    <name>pSA1</name>
</geneLocation>
<dbReference type="SUPFAM" id="SSF56349">
    <property type="entry name" value="DNA breaking-rejoining enzymes"/>
    <property type="match status" value="1"/>
</dbReference>
<keyword evidence="2" id="KW-1185">Reference proteome</keyword>
<dbReference type="Proteomes" id="UP000094626">
    <property type="component" value="Plasmid pSA1"/>
</dbReference>
<sequence length="108" mass="12092">MTCQEAWTAYLRESGEFGGNAEKTLIDKRQTWDRLFAHTIGESLLTDVTFLELADIVDPLKTKGRRTAFNNAVRYVKKFFHGGGRIGSSHWAVGFTGSTAQDRKAEHA</sequence>
<dbReference type="InterPro" id="IPR011010">
    <property type="entry name" value="DNA_brk_join_enz"/>
</dbReference>